<evidence type="ECO:0000256" key="3">
    <source>
        <dbReference type="ARBA" id="ARBA00022840"/>
    </source>
</evidence>
<dbReference type="UniPathway" id="UPA00074">
    <property type="reaction ID" value="UER00942"/>
</dbReference>
<gene>
    <name evidence="4 5 7" type="primary">purK</name>
    <name evidence="7" type="ORF">CA12_29720</name>
</gene>
<comment type="pathway">
    <text evidence="4 5">Purine metabolism; IMP biosynthesis via de novo pathway; 5-amino-1-(5-phospho-D-ribosyl)imidazole-4-carboxylate from 5-amino-1-(5-phospho-D-ribosyl)imidazole (N5-CAIR route): step 1/2.</text>
</comment>
<comment type="catalytic activity">
    <reaction evidence="4 5">
        <text>5-amino-1-(5-phospho-beta-D-ribosyl)imidazole + hydrogencarbonate + ATP = 5-carboxyamino-1-(5-phospho-D-ribosyl)imidazole + ADP + phosphate + 2 H(+)</text>
        <dbReference type="Rhea" id="RHEA:19317"/>
        <dbReference type="ChEBI" id="CHEBI:15378"/>
        <dbReference type="ChEBI" id="CHEBI:17544"/>
        <dbReference type="ChEBI" id="CHEBI:30616"/>
        <dbReference type="ChEBI" id="CHEBI:43474"/>
        <dbReference type="ChEBI" id="CHEBI:58730"/>
        <dbReference type="ChEBI" id="CHEBI:137981"/>
        <dbReference type="ChEBI" id="CHEBI:456216"/>
        <dbReference type="EC" id="6.3.4.18"/>
    </reaction>
</comment>
<dbReference type="GO" id="GO:0005829">
    <property type="term" value="C:cytosol"/>
    <property type="evidence" value="ECO:0007669"/>
    <property type="project" value="TreeGrafter"/>
</dbReference>
<dbReference type="InterPro" id="IPR011054">
    <property type="entry name" value="Rudment_hybrid_motif"/>
</dbReference>
<feature type="domain" description="ATP-grasp" evidence="6">
    <location>
        <begin position="119"/>
        <end position="304"/>
    </location>
</feature>
<dbReference type="NCBIfam" id="NF004679">
    <property type="entry name" value="PRK06019.1-5"/>
    <property type="match status" value="1"/>
</dbReference>
<dbReference type="InterPro" id="IPR011761">
    <property type="entry name" value="ATP-grasp"/>
</dbReference>
<evidence type="ECO:0000256" key="2">
    <source>
        <dbReference type="ARBA" id="ARBA00022755"/>
    </source>
</evidence>
<keyword evidence="3 4" id="KW-0067">ATP-binding</keyword>
<dbReference type="Proteomes" id="UP000318741">
    <property type="component" value="Chromosome"/>
</dbReference>
<dbReference type="GO" id="GO:0006189">
    <property type="term" value="P:'de novo' IMP biosynthetic process"/>
    <property type="evidence" value="ECO:0007669"/>
    <property type="project" value="UniProtKB-UniRule"/>
</dbReference>
<dbReference type="PANTHER" id="PTHR11609:SF5">
    <property type="entry name" value="PHOSPHORIBOSYLAMINOIMIDAZOLE CARBOXYLASE"/>
    <property type="match status" value="1"/>
</dbReference>
<evidence type="ECO:0000259" key="6">
    <source>
        <dbReference type="PROSITE" id="PS50975"/>
    </source>
</evidence>
<dbReference type="InterPro" id="IPR013815">
    <property type="entry name" value="ATP_grasp_subdomain_1"/>
</dbReference>
<dbReference type="InterPro" id="IPR040686">
    <property type="entry name" value="PurK_C"/>
</dbReference>
<dbReference type="OrthoDB" id="9804625at2"/>
<dbReference type="InterPro" id="IPR054350">
    <property type="entry name" value="PurT/PurK_preATP-grasp"/>
</dbReference>
<dbReference type="KEGG" id="acaf:CA12_29720"/>
<proteinExistence type="inferred from homology"/>
<dbReference type="SUPFAM" id="SSF51246">
    <property type="entry name" value="Rudiment single hybrid motif"/>
    <property type="match status" value="1"/>
</dbReference>
<keyword evidence="8" id="KW-1185">Reference proteome</keyword>
<feature type="binding site" evidence="4">
    <location>
        <begin position="189"/>
        <end position="192"/>
    </location>
    <ligand>
        <name>ATP</name>
        <dbReference type="ChEBI" id="CHEBI:30616"/>
    </ligand>
</feature>
<accession>A0A517PBV5</accession>
<dbReference type="SUPFAM" id="SSF56059">
    <property type="entry name" value="Glutathione synthetase ATP-binding domain-like"/>
    <property type="match status" value="1"/>
</dbReference>
<dbReference type="SUPFAM" id="SSF52440">
    <property type="entry name" value="PreATP-grasp domain"/>
    <property type="match status" value="1"/>
</dbReference>
<protein>
    <recommendedName>
        <fullName evidence="4 5">N5-carboxyaminoimidazole ribonucleotide synthase</fullName>
        <shortName evidence="4 5">N5-CAIR synthase</shortName>
        <ecNumber evidence="4 5">6.3.4.18</ecNumber>
    </recommendedName>
    <alternativeName>
        <fullName evidence="4 5">5-(carboxyamino)imidazole ribonucleotide synthetase</fullName>
    </alternativeName>
</protein>
<dbReference type="HAMAP" id="MF_01928">
    <property type="entry name" value="PurK"/>
    <property type="match status" value="1"/>
</dbReference>
<comment type="function">
    <text evidence="5">Catalyzes the ATP-dependent conversion of 5-aminoimidazole ribonucleotide (AIR) and HCO(3)- to N5-carboxyaminoimidazole ribonucleotide (N5-CAIR).</text>
</comment>
<evidence type="ECO:0000256" key="5">
    <source>
        <dbReference type="RuleBase" id="RU361200"/>
    </source>
</evidence>
<dbReference type="PANTHER" id="PTHR11609">
    <property type="entry name" value="PURINE BIOSYNTHESIS PROTEIN 6/7, PUR6/7"/>
    <property type="match status" value="1"/>
</dbReference>
<dbReference type="Gene3D" id="3.30.470.20">
    <property type="entry name" value="ATP-grasp fold, B domain"/>
    <property type="match status" value="1"/>
</dbReference>
<organism evidence="7 8">
    <name type="scientific">Alienimonas californiensis</name>
    <dbReference type="NCBI Taxonomy" id="2527989"/>
    <lineage>
        <taxon>Bacteria</taxon>
        <taxon>Pseudomonadati</taxon>
        <taxon>Planctomycetota</taxon>
        <taxon>Planctomycetia</taxon>
        <taxon>Planctomycetales</taxon>
        <taxon>Planctomycetaceae</taxon>
        <taxon>Alienimonas</taxon>
    </lineage>
</organism>
<feature type="binding site" evidence="4">
    <location>
        <position position="220"/>
    </location>
    <ligand>
        <name>ATP</name>
        <dbReference type="ChEBI" id="CHEBI:30616"/>
    </ligand>
</feature>
<keyword evidence="2 4" id="KW-0658">Purine biosynthesis</keyword>
<feature type="binding site" evidence="4">
    <location>
        <begin position="274"/>
        <end position="275"/>
    </location>
    <ligand>
        <name>ATP</name>
        <dbReference type="ChEBI" id="CHEBI:30616"/>
    </ligand>
</feature>
<feature type="binding site" evidence="4">
    <location>
        <position position="197"/>
    </location>
    <ligand>
        <name>ATP</name>
        <dbReference type="ChEBI" id="CHEBI:30616"/>
    </ligand>
</feature>
<feature type="binding site" evidence="4">
    <location>
        <position position="154"/>
    </location>
    <ligand>
        <name>ATP</name>
        <dbReference type="ChEBI" id="CHEBI:30616"/>
    </ligand>
</feature>
<dbReference type="EC" id="6.3.4.18" evidence="4 5"/>
<dbReference type="InterPro" id="IPR005875">
    <property type="entry name" value="PurK"/>
</dbReference>
<keyword evidence="1 4" id="KW-0547">Nucleotide-binding</keyword>
<dbReference type="GO" id="GO:0005524">
    <property type="term" value="F:ATP binding"/>
    <property type="evidence" value="ECO:0007669"/>
    <property type="project" value="UniProtKB-UniRule"/>
</dbReference>
<name>A0A517PBV5_9PLAN</name>
<dbReference type="Pfam" id="PF02222">
    <property type="entry name" value="ATP-grasp"/>
    <property type="match status" value="1"/>
</dbReference>
<evidence type="ECO:0000313" key="7">
    <source>
        <dbReference type="EMBL" id="QDT16864.1"/>
    </source>
</evidence>
<dbReference type="GO" id="GO:0004638">
    <property type="term" value="F:phosphoribosylaminoimidazole carboxylase activity"/>
    <property type="evidence" value="ECO:0007669"/>
    <property type="project" value="InterPro"/>
</dbReference>
<feature type="binding site" evidence="4">
    <location>
        <begin position="159"/>
        <end position="165"/>
    </location>
    <ligand>
        <name>ATP</name>
        <dbReference type="ChEBI" id="CHEBI:30616"/>
    </ligand>
</feature>
<evidence type="ECO:0000256" key="4">
    <source>
        <dbReference type="HAMAP-Rule" id="MF_01928"/>
    </source>
</evidence>
<dbReference type="Pfam" id="PF17769">
    <property type="entry name" value="PurK_C"/>
    <property type="match status" value="1"/>
</dbReference>
<feature type="binding site" evidence="4">
    <location>
        <position position="115"/>
    </location>
    <ligand>
        <name>ATP</name>
        <dbReference type="ChEBI" id="CHEBI:30616"/>
    </ligand>
</feature>
<dbReference type="AlphaFoldDB" id="A0A517PBV5"/>
<dbReference type="Gene3D" id="3.30.1490.20">
    <property type="entry name" value="ATP-grasp fold, A domain"/>
    <property type="match status" value="1"/>
</dbReference>
<keyword evidence="4 5" id="KW-0436">Ligase</keyword>
<dbReference type="GO" id="GO:0034028">
    <property type="term" value="F:5-(carboxyamino)imidazole ribonucleotide synthase activity"/>
    <property type="evidence" value="ECO:0007669"/>
    <property type="project" value="UniProtKB-UniRule"/>
</dbReference>
<evidence type="ECO:0000256" key="1">
    <source>
        <dbReference type="ARBA" id="ARBA00022741"/>
    </source>
</evidence>
<reference evidence="7 8" key="1">
    <citation type="submission" date="2019-02" db="EMBL/GenBank/DDBJ databases">
        <title>Deep-cultivation of Planctomycetes and their phenomic and genomic characterization uncovers novel biology.</title>
        <authorList>
            <person name="Wiegand S."/>
            <person name="Jogler M."/>
            <person name="Boedeker C."/>
            <person name="Pinto D."/>
            <person name="Vollmers J."/>
            <person name="Rivas-Marin E."/>
            <person name="Kohn T."/>
            <person name="Peeters S.H."/>
            <person name="Heuer A."/>
            <person name="Rast P."/>
            <person name="Oberbeckmann S."/>
            <person name="Bunk B."/>
            <person name="Jeske O."/>
            <person name="Meyerdierks A."/>
            <person name="Storesund J.E."/>
            <person name="Kallscheuer N."/>
            <person name="Luecker S."/>
            <person name="Lage O.M."/>
            <person name="Pohl T."/>
            <person name="Merkel B.J."/>
            <person name="Hornburger P."/>
            <person name="Mueller R.-W."/>
            <person name="Bruemmer F."/>
            <person name="Labrenz M."/>
            <person name="Spormann A.M."/>
            <person name="Op den Camp H."/>
            <person name="Overmann J."/>
            <person name="Amann R."/>
            <person name="Jetten M.S.M."/>
            <person name="Mascher T."/>
            <person name="Medema M.H."/>
            <person name="Devos D.P."/>
            <person name="Kaster A.-K."/>
            <person name="Ovreas L."/>
            <person name="Rohde M."/>
            <person name="Galperin M.Y."/>
            <person name="Jogler C."/>
        </authorList>
    </citation>
    <scope>NUCLEOTIDE SEQUENCE [LARGE SCALE GENOMIC DNA]</scope>
    <source>
        <strain evidence="7 8">CA12</strain>
    </source>
</reference>
<sequence>MAEIPPPRPLPPGRVLGVLGGGQLGRMFTHAAQRQGYRVHCWGQDRDEPAVRAADAATVAPFGDETARERFAAAVDAVTVEFENVPAATLRKLAGFTPALPVRPGPDVLAVAQDRRREKAAAAAAGFATAPWREVSTEQQATAAPTIARPAILKTARDGYDGKGQVRLGEGDDLRAAWESLGRVPCVLEGRVEFALELSAIAARWPDGRTRVHGPFENDHANGILDLTLYPARVDPVVTAEARRVAAGMAAALGAVGLLTVEMFLTDDGDLVVNELAPRPHNSGHVTIEACGVSQFDQQVRVTAGLPPGDPSPRSAGAMANLLGDLWEQGEPDWAGMLAAFPDVSLHLYGKDDPKPGRKMGHLTATAGDPETAARRVLAARERLRGATR</sequence>
<dbReference type="NCBIfam" id="TIGR01161">
    <property type="entry name" value="purK"/>
    <property type="match status" value="1"/>
</dbReference>
<dbReference type="Gene3D" id="3.40.50.20">
    <property type="match status" value="1"/>
</dbReference>
<dbReference type="EMBL" id="CP036265">
    <property type="protein sequence ID" value="QDT16864.1"/>
    <property type="molecule type" value="Genomic_DNA"/>
</dbReference>
<comment type="similarity">
    <text evidence="4 5">Belongs to the PurK/PurT family.</text>
</comment>
<dbReference type="GO" id="GO:0046872">
    <property type="term" value="F:metal ion binding"/>
    <property type="evidence" value="ECO:0007669"/>
    <property type="project" value="InterPro"/>
</dbReference>
<comment type="subunit">
    <text evidence="4 5">Homodimer.</text>
</comment>
<dbReference type="InterPro" id="IPR003135">
    <property type="entry name" value="ATP-grasp_carboxylate-amine"/>
</dbReference>
<dbReference type="InterPro" id="IPR016185">
    <property type="entry name" value="PreATP-grasp_dom_sf"/>
</dbReference>
<dbReference type="PROSITE" id="PS50975">
    <property type="entry name" value="ATP_GRASP"/>
    <property type="match status" value="1"/>
</dbReference>
<evidence type="ECO:0000313" key="8">
    <source>
        <dbReference type="Proteomes" id="UP000318741"/>
    </source>
</evidence>
<dbReference type="NCBIfam" id="NF004676">
    <property type="entry name" value="PRK06019.1-2"/>
    <property type="match status" value="1"/>
</dbReference>
<dbReference type="Pfam" id="PF22660">
    <property type="entry name" value="RS_preATP-grasp-like"/>
    <property type="match status" value="1"/>
</dbReference>
<comment type="function">
    <text evidence="4">Catalyzes the ATP-dependent conversion of 5-aminoimidazole ribonucleotide (AIR) and HCO(3)(-) to N5-carboxyaminoimidazole ribonucleotide (N5-CAIR).</text>
</comment>